<sequence length="961" mass="106750">MDVDKSSDKADVMTIHKDISVTEPANAADWLQCDLLLCSLFIQNNQSDNSVRSANHIILSPQVKTLQGLETISCNICTTLDSHPVDDTELDACLSLLLQQLHQSYLCCRGHLDDAKSAMVTTRPVLFRSTAETSQRLLAFSQQLSENILNEAVQLSTHQAPNSLHDVHIHSGVVTSELEVATSTCCSEQSSQPAHSTSVSSCRSEASFFNIPVEVEFGGEQPTPCPHVDHCPVLNGIGPFKKIVLVEEVDHSDEKTEAQFQPHHVQQECIMEELQRELSSSENSPSTPQDESSDDCIQLFTDQLINGIMHCSGSSAAHNGKISSHNSLANAVIDCDNGMSSSHDEMTLKHNGMTVDHSKAIVGKDGSPVGQDKTNSDSLDSLSNVIHLQSTLDTRPLDKQHESGLTINNGDADHIGVEILRDDVESLVDRLIQEAFTSGFTELETIFNNNVDAQSSYAPEMLEAISQYADDLVADAFSSAMYKIREYFNHRACCQHCKDSGSNMVMYMSDKALDREWNAQLTAFVDDFVLNIMEEALFIKKTRNSDSHMKADTREKRRSSSDCTMRNSVNASTDGTVDECLHSAADVDVPYFEAEFNVDLRSSGDGQRHGSNCSLGRHFLRAAYSSGSSRRGSCDDDIGQPTCRRSSAGFRDVVLSEFEDELIHSDISTPSLGMFDDKELKAKRRASEPLRFNSVVLQPKDKKRAQSVDSGASRRVILQWLDNQGSTSSSMYSTMSRKRTSSSHLDWFAQDLLVEAFNDAFILLFGPNYEGLDEGQDANSLADYAEVLTDCILRESIEEVTTHKWSVRFPGHSQCRLTNEVCSSMSDSQDEYMDALDVPLAELESVAQDFSTRILEEALDIVRTEIMSKRQKIQNMMTQNLQLSALIQWAAVTRVGAQHVVFDTMAEPELEQLPLVVDCLRRHNYSIADLMHLILTYIEEQLDGSTTEPLYCYILQRLQTS</sequence>
<feature type="compositionally biased region" description="Polar residues" evidence="1">
    <location>
        <begin position="277"/>
        <end position="290"/>
    </location>
</feature>
<protein>
    <submittedName>
        <fullName evidence="2">Uncharacterized protein</fullName>
    </submittedName>
</protein>
<keyword evidence="3" id="KW-1185">Reference proteome</keyword>
<name>A0AAD9IZ91_9ANNE</name>
<organism evidence="2 3">
    <name type="scientific">Paralvinella palmiformis</name>
    <dbReference type="NCBI Taxonomy" id="53620"/>
    <lineage>
        <taxon>Eukaryota</taxon>
        <taxon>Metazoa</taxon>
        <taxon>Spiralia</taxon>
        <taxon>Lophotrochozoa</taxon>
        <taxon>Annelida</taxon>
        <taxon>Polychaeta</taxon>
        <taxon>Sedentaria</taxon>
        <taxon>Canalipalpata</taxon>
        <taxon>Terebellida</taxon>
        <taxon>Terebelliformia</taxon>
        <taxon>Alvinellidae</taxon>
        <taxon>Paralvinella</taxon>
    </lineage>
</organism>
<gene>
    <name evidence="2" type="ORF">LSH36_825g03004</name>
</gene>
<feature type="compositionally biased region" description="Basic and acidic residues" evidence="1">
    <location>
        <begin position="548"/>
        <end position="560"/>
    </location>
</feature>
<comment type="caution">
    <text evidence="2">The sequence shown here is derived from an EMBL/GenBank/DDBJ whole genome shotgun (WGS) entry which is preliminary data.</text>
</comment>
<accession>A0AAD9IZ91</accession>
<dbReference type="Proteomes" id="UP001208570">
    <property type="component" value="Unassembled WGS sequence"/>
</dbReference>
<feature type="region of interest" description="Disordered" evidence="1">
    <location>
        <begin position="548"/>
        <end position="568"/>
    </location>
</feature>
<evidence type="ECO:0000313" key="3">
    <source>
        <dbReference type="Proteomes" id="UP001208570"/>
    </source>
</evidence>
<proteinExistence type="predicted"/>
<dbReference type="AlphaFoldDB" id="A0AAD9IZ91"/>
<dbReference type="EMBL" id="JAODUP010000825">
    <property type="protein sequence ID" value="KAK2143624.1"/>
    <property type="molecule type" value="Genomic_DNA"/>
</dbReference>
<reference evidence="2" key="1">
    <citation type="journal article" date="2023" name="Mol. Biol. Evol.">
        <title>Third-Generation Sequencing Reveals the Adaptive Role of the Epigenome in Three Deep-Sea Polychaetes.</title>
        <authorList>
            <person name="Perez M."/>
            <person name="Aroh O."/>
            <person name="Sun Y."/>
            <person name="Lan Y."/>
            <person name="Juniper S.K."/>
            <person name="Young C.R."/>
            <person name="Angers B."/>
            <person name="Qian P.Y."/>
        </authorList>
    </citation>
    <scope>NUCLEOTIDE SEQUENCE</scope>
    <source>
        <strain evidence="2">P08H-3</strain>
    </source>
</reference>
<feature type="region of interest" description="Disordered" evidence="1">
    <location>
        <begin position="275"/>
        <end position="294"/>
    </location>
</feature>
<evidence type="ECO:0000256" key="1">
    <source>
        <dbReference type="SAM" id="MobiDB-lite"/>
    </source>
</evidence>
<evidence type="ECO:0000313" key="2">
    <source>
        <dbReference type="EMBL" id="KAK2143624.1"/>
    </source>
</evidence>